<keyword evidence="4" id="KW-1185">Reference proteome</keyword>
<dbReference type="NCBIfam" id="NF004855">
    <property type="entry name" value="PRK06208.1"/>
    <property type="match status" value="1"/>
</dbReference>
<feature type="domain" description="Class II aldolase/adducin N-terminal" evidence="2">
    <location>
        <begin position="81"/>
        <end position="263"/>
    </location>
</feature>
<dbReference type="SMART" id="SM01007">
    <property type="entry name" value="Aldolase_II"/>
    <property type="match status" value="1"/>
</dbReference>
<dbReference type="InterPro" id="IPR036409">
    <property type="entry name" value="Aldolase_II/adducin_N_sf"/>
</dbReference>
<reference evidence="4" key="1">
    <citation type="journal article" date="2011" name="Genome Biol.">
        <title>Comparative and functional genomics provide insights into the pathogenicity of dermatophytic fungi.</title>
        <authorList>
            <person name="Burmester A."/>
            <person name="Shelest E."/>
            <person name="Gloeckner G."/>
            <person name="Heddergott C."/>
            <person name="Schindler S."/>
            <person name="Staib P."/>
            <person name="Heidel A."/>
            <person name="Felder M."/>
            <person name="Petzold A."/>
            <person name="Szafranski K."/>
            <person name="Feuermann M."/>
            <person name="Pedruzzi I."/>
            <person name="Priebe S."/>
            <person name="Groth M."/>
            <person name="Winkler R."/>
            <person name="Li W."/>
            <person name="Kniemeyer O."/>
            <person name="Schroeckh V."/>
            <person name="Hertweck C."/>
            <person name="Hube B."/>
            <person name="White T.C."/>
            <person name="Platzer M."/>
            <person name="Guthke R."/>
            <person name="Heitman J."/>
            <person name="Woestemeyer J."/>
            <person name="Zipfel P.F."/>
            <person name="Monod M."/>
            <person name="Brakhage A.A."/>
        </authorList>
    </citation>
    <scope>NUCLEOTIDE SEQUENCE [LARGE SCALE GENOMIC DNA]</scope>
    <source>
        <strain evidence="4">HKI 0517</strain>
    </source>
</reference>
<gene>
    <name evidence="3" type="ORF">TRV_05134</name>
</gene>
<dbReference type="KEGG" id="tve:TRV_05134"/>
<accession>D4DDC5</accession>
<dbReference type="AlphaFoldDB" id="D4DDC5"/>
<dbReference type="PANTHER" id="PTHR10672:SF25">
    <property type="entry name" value="MEIOTICALLY UP-REGULATED GENE 14 PROTEIN"/>
    <property type="match status" value="1"/>
</dbReference>
<dbReference type="Proteomes" id="UP000008383">
    <property type="component" value="Unassembled WGS sequence"/>
</dbReference>
<dbReference type="GO" id="GO:0051015">
    <property type="term" value="F:actin filament binding"/>
    <property type="evidence" value="ECO:0007669"/>
    <property type="project" value="TreeGrafter"/>
</dbReference>
<dbReference type="Pfam" id="PF00596">
    <property type="entry name" value="Aldolase_II"/>
    <property type="match status" value="1"/>
</dbReference>
<dbReference type="InterPro" id="IPR051017">
    <property type="entry name" value="Aldolase-II_Adducin_sf"/>
</dbReference>
<dbReference type="RefSeq" id="XP_003020751.1">
    <property type="nucleotide sequence ID" value="XM_003020705.1"/>
</dbReference>
<protein>
    <recommendedName>
        <fullName evidence="2">Class II aldolase/adducin N-terminal domain-containing protein</fullName>
    </recommendedName>
</protein>
<dbReference type="HOGENOM" id="CLU_006033_1_2_1"/>
<feature type="region of interest" description="Disordered" evidence="1">
    <location>
        <begin position="1"/>
        <end position="34"/>
    </location>
</feature>
<proteinExistence type="predicted"/>
<evidence type="ECO:0000256" key="1">
    <source>
        <dbReference type="SAM" id="MobiDB-lite"/>
    </source>
</evidence>
<dbReference type="GO" id="GO:0005856">
    <property type="term" value="C:cytoskeleton"/>
    <property type="evidence" value="ECO:0007669"/>
    <property type="project" value="TreeGrafter"/>
</dbReference>
<dbReference type="InterPro" id="IPR001303">
    <property type="entry name" value="Aldolase_II/adducin_N"/>
</dbReference>
<evidence type="ECO:0000313" key="4">
    <source>
        <dbReference type="Proteomes" id="UP000008383"/>
    </source>
</evidence>
<dbReference type="SUPFAM" id="SSF53639">
    <property type="entry name" value="AraD/HMP-PK domain-like"/>
    <property type="match status" value="1"/>
</dbReference>
<comment type="caution">
    <text evidence="3">The sequence shown here is derived from an EMBL/GenBank/DDBJ whole genome shotgun (WGS) entry which is preliminary data.</text>
</comment>
<dbReference type="FunFam" id="3.40.225.10:FF:000009">
    <property type="entry name" value="Class II aldolase/adducin N-terminal"/>
    <property type="match status" value="1"/>
</dbReference>
<dbReference type="Gene3D" id="3.40.225.10">
    <property type="entry name" value="Class II aldolase/adducin N-terminal domain"/>
    <property type="match status" value="1"/>
</dbReference>
<feature type="compositionally biased region" description="Low complexity" evidence="1">
    <location>
        <begin position="1"/>
        <end position="14"/>
    </location>
</feature>
<dbReference type="OrthoDB" id="3238794at2759"/>
<dbReference type="EMBL" id="ACYE01000262">
    <property type="protein sequence ID" value="EFE40133.1"/>
    <property type="molecule type" value="Genomic_DNA"/>
</dbReference>
<evidence type="ECO:0000259" key="2">
    <source>
        <dbReference type="SMART" id="SM01007"/>
    </source>
</evidence>
<feature type="compositionally biased region" description="Basic and acidic residues" evidence="1">
    <location>
        <begin position="16"/>
        <end position="34"/>
    </location>
</feature>
<dbReference type="PANTHER" id="PTHR10672">
    <property type="entry name" value="ADDUCIN"/>
    <property type="match status" value="1"/>
</dbReference>
<dbReference type="GeneID" id="9577458"/>
<name>D4DDC5_TRIVH</name>
<sequence>MSPGAVAQPAPAAASEDVKTKQEHEKQHIHSDERGLKALSHGGIPIPALRSLNIYIYNTKFLSPGIPSFTSHELKRQWQLEHMAGAFRIWARQGYTEGLSGHISVRDPEFTDAFWTNPLAVHFGLLKASDMILLRLDGSVIGGNRSRPANAAGFLIHAAVHKRRPDVHAICHAHTIYGKTWSSFARPLEMLNQDVCKFYKAHGVYSSYGGVVLAEEEGELITTALGEGKAAILMNHGLLSVGGTVDEAAYLFGCLERCCQAQLLAEAAAANGVEKVYISEEQAAYNFAVESDPEVLYCEFQPDYEYEDAMCAGAFKK</sequence>
<organism evidence="3 4">
    <name type="scientific">Trichophyton verrucosum (strain HKI 0517)</name>
    <dbReference type="NCBI Taxonomy" id="663202"/>
    <lineage>
        <taxon>Eukaryota</taxon>
        <taxon>Fungi</taxon>
        <taxon>Dikarya</taxon>
        <taxon>Ascomycota</taxon>
        <taxon>Pezizomycotina</taxon>
        <taxon>Eurotiomycetes</taxon>
        <taxon>Eurotiomycetidae</taxon>
        <taxon>Onygenales</taxon>
        <taxon>Arthrodermataceae</taxon>
        <taxon>Trichophyton</taxon>
    </lineage>
</organism>
<evidence type="ECO:0000313" key="3">
    <source>
        <dbReference type="EMBL" id="EFE40133.1"/>
    </source>
</evidence>